<keyword evidence="1" id="KW-0328">Glycosyltransferase</keyword>
<dbReference type="AlphaFoldDB" id="A0A2X0VM55"/>
<name>A0A2X0VM55_9GAMM</name>
<dbReference type="Proteomes" id="UP000250086">
    <property type="component" value="Unassembled WGS sequence"/>
</dbReference>
<dbReference type="PANTHER" id="PTHR30160:SF15">
    <property type="entry name" value="GLYCOSYLTRANSFERASE HI_0523-RELATED"/>
    <property type="match status" value="1"/>
</dbReference>
<gene>
    <name evidence="3" type="ORF">NCTC13093_00148</name>
</gene>
<dbReference type="RefSeq" id="WP_181463133.1">
    <property type="nucleotide sequence ID" value="NZ_UAPV01000001.1"/>
</dbReference>
<dbReference type="InterPro" id="IPR002201">
    <property type="entry name" value="Glyco_trans_9"/>
</dbReference>
<dbReference type="PANTHER" id="PTHR30160">
    <property type="entry name" value="TETRAACYLDISACCHARIDE 4'-KINASE-RELATED"/>
    <property type="match status" value="1"/>
</dbReference>
<reference evidence="3 4" key="1">
    <citation type="submission" date="2018-06" db="EMBL/GenBank/DDBJ databases">
        <authorList>
            <consortium name="Pathogen Informatics"/>
            <person name="Doyle S."/>
        </authorList>
    </citation>
    <scope>NUCLEOTIDE SEQUENCE [LARGE SCALE GENOMIC DNA]</scope>
    <source>
        <strain evidence="3 4">NCTC13093</strain>
    </source>
</reference>
<dbReference type="GO" id="GO:0005829">
    <property type="term" value="C:cytosol"/>
    <property type="evidence" value="ECO:0007669"/>
    <property type="project" value="TreeGrafter"/>
</dbReference>
<dbReference type="CDD" id="cd03789">
    <property type="entry name" value="GT9_LPS_heptosyltransferase"/>
    <property type="match status" value="1"/>
</dbReference>
<protein>
    <submittedName>
        <fullName evidence="3">Lipopolysaccharide core biosynthesis protein</fullName>
    </submittedName>
</protein>
<evidence type="ECO:0000256" key="2">
    <source>
        <dbReference type="ARBA" id="ARBA00022679"/>
    </source>
</evidence>
<evidence type="ECO:0000256" key="1">
    <source>
        <dbReference type="ARBA" id="ARBA00022676"/>
    </source>
</evidence>
<dbReference type="Pfam" id="PF01075">
    <property type="entry name" value="Glyco_transf_9"/>
    <property type="match status" value="1"/>
</dbReference>
<organism evidence="3 4">
    <name type="scientific">Anaerobiospirillum thomasii</name>
    <dbReference type="NCBI Taxonomy" id="179995"/>
    <lineage>
        <taxon>Bacteria</taxon>
        <taxon>Pseudomonadati</taxon>
        <taxon>Pseudomonadota</taxon>
        <taxon>Gammaproteobacteria</taxon>
        <taxon>Aeromonadales</taxon>
        <taxon>Succinivibrionaceae</taxon>
        <taxon>Anaerobiospirillum</taxon>
    </lineage>
</organism>
<evidence type="ECO:0000313" key="4">
    <source>
        <dbReference type="Proteomes" id="UP000250086"/>
    </source>
</evidence>
<keyword evidence="2" id="KW-0808">Transferase</keyword>
<evidence type="ECO:0000313" key="3">
    <source>
        <dbReference type="EMBL" id="SPT68810.1"/>
    </source>
</evidence>
<dbReference type="EMBL" id="UAPV01000001">
    <property type="protein sequence ID" value="SPT68810.1"/>
    <property type="molecule type" value="Genomic_DNA"/>
</dbReference>
<sequence>MFYRAPPDIKLKSIIVSRTDKIGDLILSIPAFATLRSMYPDATISVLVRNYNYDIVKSLPCIDEAIAIDSYSDDELKTKIRKLKADAFVALYSDAKVLKLCRMSQAAIKVGPLSKAGSFFVYSHGIRQRRSESVKNEAQYNLDLIKRLNTRLFDKCGISMQKINIDESCYCHIDAYLKDEHIDRFVLVHPFFGGSAKNYTTDEYLCVLKRLLALKDNIDIVVSAIEADAPVAKEMAAKLGPRAHVYISKGSILNLAALIDRCCVYVGGSTGPSHIAGNLKKKSVLIYPGKATQSPVRWGQYLNDKAIYIVPDAKEQDKDYSSNVFACVDKTLLENTALAISEAADEC</sequence>
<dbReference type="Gene3D" id="3.40.50.2000">
    <property type="entry name" value="Glycogen Phosphorylase B"/>
    <property type="match status" value="2"/>
</dbReference>
<dbReference type="GO" id="GO:0008713">
    <property type="term" value="F:ADP-heptose-lipopolysaccharide heptosyltransferase activity"/>
    <property type="evidence" value="ECO:0007669"/>
    <property type="project" value="TreeGrafter"/>
</dbReference>
<accession>A0A2X0VM55</accession>
<dbReference type="SUPFAM" id="SSF53756">
    <property type="entry name" value="UDP-Glycosyltransferase/glycogen phosphorylase"/>
    <property type="match status" value="1"/>
</dbReference>
<dbReference type="InterPro" id="IPR051199">
    <property type="entry name" value="LPS_LOS_Heptosyltrfase"/>
</dbReference>
<keyword evidence="4" id="KW-1185">Reference proteome</keyword>
<dbReference type="GO" id="GO:0009244">
    <property type="term" value="P:lipopolysaccharide core region biosynthetic process"/>
    <property type="evidence" value="ECO:0007669"/>
    <property type="project" value="TreeGrafter"/>
</dbReference>
<proteinExistence type="predicted"/>